<proteinExistence type="inferred from homology"/>
<dbReference type="Gene3D" id="3.30.910.20">
    <property type="entry name" value="Skp domain"/>
    <property type="match status" value="1"/>
</dbReference>
<evidence type="ECO:0000313" key="5">
    <source>
        <dbReference type="EMBL" id="SMG24652.1"/>
    </source>
</evidence>
<dbReference type="Proteomes" id="UP000193804">
    <property type="component" value="Unassembled WGS sequence"/>
</dbReference>
<dbReference type="Pfam" id="PF03938">
    <property type="entry name" value="OmpH"/>
    <property type="match status" value="1"/>
</dbReference>
<dbReference type="SMART" id="SM00935">
    <property type="entry name" value="OmpH"/>
    <property type="match status" value="1"/>
</dbReference>
<dbReference type="STRING" id="1028.SAMN05661096_01474"/>
<dbReference type="PANTHER" id="PTHR35089:SF1">
    <property type="entry name" value="CHAPERONE PROTEIN SKP"/>
    <property type="match status" value="1"/>
</dbReference>
<dbReference type="EMBL" id="FXAW01000002">
    <property type="protein sequence ID" value="SMG24652.1"/>
    <property type="molecule type" value="Genomic_DNA"/>
</dbReference>
<keyword evidence="3" id="KW-0175">Coiled coil</keyword>
<organism evidence="5 6">
    <name type="scientific">Marivirga sericea</name>
    <dbReference type="NCBI Taxonomy" id="1028"/>
    <lineage>
        <taxon>Bacteria</taxon>
        <taxon>Pseudomonadati</taxon>
        <taxon>Bacteroidota</taxon>
        <taxon>Cytophagia</taxon>
        <taxon>Cytophagales</taxon>
        <taxon>Marivirgaceae</taxon>
        <taxon>Marivirga</taxon>
    </lineage>
</organism>
<gene>
    <name evidence="5" type="ORF">SAMN05661096_01474</name>
</gene>
<dbReference type="InterPro" id="IPR024930">
    <property type="entry name" value="Skp_dom_sf"/>
</dbReference>
<keyword evidence="2 4" id="KW-0732">Signal</keyword>
<protein>
    <submittedName>
        <fullName evidence="5">Periplasmic chaperone for outer membrane proteins Skp</fullName>
    </submittedName>
</protein>
<feature type="chain" id="PRO_5012168668" evidence="4">
    <location>
        <begin position="23"/>
        <end position="180"/>
    </location>
</feature>
<dbReference type="GO" id="GO:0050821">
    <property type="term" value="P:protein stabilization"/>
    <property type="evidence" value="ECO:0007669"/>
    <property type="project" value="TreeGrafter"/>
</dbReference>
<evidence type="ECO:0000256" key="2">
    <source>
        <dbReference type="ARBA" id="ARBA00022729"/>
    </source>
</evidence>
<keyword evidence="6" id="KW-1185">Reference proteome</keyword>
<feature type="signal peptide" evidence="4">
    <location>
        <begin position="1"/>
        <end position="22"/>
    </location>
</feature>
<dbReference type="GO" id="GO:0051082">
    <property type="term" value="F:unfolded protein binding"/>
    <property type="evidence" value="ECO:0007669"/>
    <property type="project" value="InterPro"/>
</dbReference>
<sequence length="180" mass="20938">MRFVKVLITIVILSLSSQMASAQKFGYVDSKFILSKMPEYSEAKQEIDALTSAWQNEIKQMRKEIESKYAELKAEEVLLTKQLKEERLAEIEKKEKEVEEYQNKVFGFNGLLFLKKKELVKPVQDQVFEAVEIVAKKERLQIVFDKAGELIMIYTDPVHDYTDLVLEELGLIDENDLNKN</sequence>
<dbReference type="SUPFAM" id="SSF111384">
    <property type="entry name" value="OmpH-like"/>
    <property type="match status" value="1"/>
</dbReference>
<dbReference type="InterPro" id="IPR005632">
    <property type="entry name" value="Chaperone_Skp"/>
</dbReference>
<comment type="similarity">
    <text evidence="1">Belongs to the Skp family.</text>
</comment>
<reference evidence="6" key="1">
    <citation type="submission" date="2017-04" db="EMBL/GenBank/DDBJ databases">
        <authorList>
            <person name="Varghese N."/>
            <person name="Submissions S."/>
        </authorList>
    </citation>
    <scope>NUCLEOTIDE SEQUENCE [LARGE SCALE GENOMIC DNA]</scope>
    <source>
        <strain evidence="6">DSM 4125</strain>
    </source>
</reference>
<dbReference type="PANTHER" id="PTHR35089">
    <property type="entry name" value="CHAPERONE PROTEIN SKP"/>
    <property type="match status" value="1"/>
</dbReference>
<dbReference type="OrthoDB" id="9788552at2"/>
<feature type="coiled-coil region" evidence="3">
    <location>
        <begin position="55"/>
        <end position="104"/>
    </location>
</feature>
<dbReference type="AlphaFoldDB" id="A0A1X7JBA8"/>
<evidence type="ECO:0000256" key="3">
    <source>
        <dbReference type="SAM" id="Coils"/>
    </source>
</evidence>
<evidence type="ECO:0000256" key="4">
    <source>
        <dbReference type="SAM" id="SignalP"/>
    </source>
</evidence>
<accession>A0A1X7JBA8</accession>
<dbReference type="GO" id="GO:0005829">
    <property type="term" value="C:cytosol"/>
    <property type="evidence" value="ECO:0007669"/>
    <property type="project" value="TreeGrafter"/>
</dbReference>
<evidence type="ECO:0000313" key="6">
    <source>
        <dbReference type="Proteomes" id="UP000193804"/>
    </source>
</evidence>
<name>A0A1X7JBA8_9BACT</name>
<dbReference type="RefSeq" id="WP_085516406.1">
    <property type="nucleotide sequence ID" value="NZ_FXAW01000002.1"/>
</dbReference>
<evidence type="ECO:0000256" key="1">
    <source>
        <dbReference type="ARBA" id="ARBA00009091"/>
    </source>
</evidence>